<proteinExistence type="predicted"/>
<dbReference type="EMBL" id="CAMKVN010008330">
    <property type="protein sequence ID" value="CAI2192417.1"/>
    <property type="molecule type" value="Genomic_DNA"/>
</dbReference>
<evidence type="ECO:0000313" key="2">
    <source>
        <dbReference type="Proteomes" id="UP001153678"/>
    </source>
</evidence>
<gene>
    <name evidence="1" type="ORF">FWILDA_LOCUS15567</name>
</gene>
<dbReference type="Proteomes" id="UP001153678">
    <property type="component" value="Unassembled WGS sequence"/>
</dbReference>
<reference evidence="1" key="1">
    <citation type="submission" date="2022-08" db="EMBL/GenBank/DDBJ databases">
        <authorList>
            <person name="Kallberg Y."/>
            <person name="Tangrot J."/>
            <person name="Rosling A."/>
        </authorList>
    </citation>
    <scope>NUCLEOTIDE SEQUENCE</scope>
    <source>
        <strain evidence="1">Wild A</strain>
    </source>
</reference>
<organism evidence="1 2">
    <name type="scientific">Funneliformis geosporum</name>
    <dbReference type="NCBI Taxonomy" id="1117311"/>
    <lineage>
        <taxon>Eukaryota</taxon>
        <taxon>Fungi</taxon>
        <taxon>Fungi incertae sedis</taxon>
        <taxon>Mucoromycota</taxon>
        <taxon>Glomeromycotina</taxon>
        <taxon>Glomeromycetes</taxon>
        <taxon>Glomerales</taxon>
        <taxon>Glomeraceae</taxon>
        <taxon>Funneliformis</taxon>
    </lineage>
</organism>
<dbReference type="OrthoDB" id="2673191at2759"/>
<sequence length="118" mass="13220">MPSKKTPIYCLLHRDPESSVFGIKYDKNTTVDEIRDAIKDKSNANIVNDFGGQVLSSMDTIEEKFPAPANKHIYIIVAVSAIVLPIAEYTSLDYQATTREIEFPNLGLDLRERIDAFG</sequence>
<accession>A0A9W4T542</accession>
<name>A0A9W4T542_9GLOM</name>
<keyword evidence="2" id="KW-1185">Reference proteome</keyword>
<dbReference type="AlphaFoldDB" id="A0A9W4T542"/>
<comment type="caution">
    <text evidence="1">The sequence shown here is derived from an EMBL/GenBank/DDBJ whole genome shotgun (WGS) entry which is preliminary data.</text>
</comment>
<evidence type="ECO:0000313" key="1">
    <source>
        <dbReference type="EMBL" id="CAI2192417.1"/>
    </source>
</evidence>
<protein>
    <submittedName>
        <fullName evidence="1">16070_t:CDS:1</fullName>
    </submittedName>
</protein>